<dbReference type="PROSITE" id="PS51318">
    <property type="entry name" value="TAT"/>
    <property type="match status" value="1"/>
</dbReference>
<evidence type="ECO:0000313" key="1">
    <source>
        <dbReference type="EMBL" id="SDS08197.1"/>
    </source>
</evidence>
<reference evidence="2" key="1">
    <citation type="submission" date="2016-10" db="EMBL/GenBank/DDBJ databases">
        <authorList>
            <person name="Varghese N."/>
            <person name="Submissions S."/>
        </authorList>
    </citation>
    <scope>NUCLEOTIDE SEQUENCE [LARGE SCALE GENOMIC DNA]</scope>
    <source>
        <strain evidence="2">DSM 22127</strain>
    </source>
</reference>
<dbReference type="Proteomes" id="UP000198859">
    <property type="component" value="Chromosome I"/>
</dbReference>
<dbReference type="STRING" id="642780.SAMN04488570_1087"/>
<keyword evidence="2" id="KW-1185">Reference proteome</keyword>
<organism evidence="1 2">
    <name type="scientific">Nocardioides scoriae</name>
    <dbReference type="NCBI Taxonomy" id="642780"/>
    <lineage>
        <taxon>Bacteria</taxon>
        <taxon>Bacillati</taxon>
        <taxon>Actinomycetota</taxon>
        <taxon>Actinomycetes</taxon>
        <taxon>Propionibacteriales</taxon>
        <taxon>Nocardioidaceae</taxon>
        <taxon>Nocardioides</taxon>
    </lineage>
</organism>
<gene>
    <name evidence="1" type="ORF">SAMN04488570_1087</name>
</gene>
<protein>
    <recommendedName>
        <fullName evidence="3">Tat (Twin-arginine translocation) pathway signal sequence</fullName>
    </recommendedName>
</protein>
<dbReference type="EMBL" id="LT629757">
    <property type="protein sequence ID" value="SDS08197.1"/>
    <property type="molecule type" value="Genomic_DNA"/>
</dbReference>
<dbReference type="InterPro" id="IPR006311">
    <property type="entry name" value="TAT_signal"/>
</dbReference>
<name>A0A1H1PAL6_9ACTN</name>
<sequence length="84" mass="8578">MSETGRRKFLAVAGAGTAAGVIGLTAGPAAARTTRRHDGSATESVVAYVEDPTSDEVVLMVGDDEVVVHDLDLVNRLLNAAGGQ</sequence>
<evidence type="ECO:0000313" key="2">
    <source>
        <dbReference type="Proteomes" id="UP000198859"/>
    </source>
</evidence>
<accession>A0A1H1PAL6</accession>
<dbReference type="RefSeq" id="WP_157682743.1">
    <property type="nucleotide sequence ID" value="NZ_LT629757.1"/>
</dbReference>
<evidence type="ECO:0008006" key="3">
    <source>
        <dbReference type="Google" id="ProtNLM"/>
    </source>
</evidence>
<dbReference type="AlphaFoldDB" id="A0A1H1PAL6"/>
<proteinExistence type="predicted"/>